<keyword evidence="6 8" id="KW-1133">Transmembrane helix</keyword>
<evidence type="ECO:0000256" key="1">
    <source>
        <dbReference type="ARBA" id="ARBA00004651"/>
    </source>
</evidence>
<dbReference type="GeneID" id="97350826"/>
<keyword evidence="3" id="KW-1003">Cell membrane</keyword>
<keyword evidence="5" id="KW-0133">Cell shape</keyword>
<evidence type="ECO:0000256" key="4">
    <source>
        <dbReference type="ARBA" id="ARBA00022692"/>
    </source>
</evidence>
<feature type="transmembrane region" description="Helical" evidence="8">
    <location>
        <begin position="35"/>
        <end position="51"/>
    </location>
</feature>
<organism evidence="10 12">
    <name type="scientific">Bacillus infantis</name>
    <dbReference type="NCBI Taxonomy" id="324767"/>
    <lineage>
        <taxon>Bacteria</taxon>
        <taxon>Bacillati</taxon>
        <taxon>Bacillota</taxon>
        <taxon>Bacilli</taxon>
        <taxon>Bacillales</taxon>
        <taxon>Bacillaceae</taxon>
        <taxon>Bacillus</taxon>
    </lineage>
</organism>
<dbReference type="GO" id="GO:0005886">
    <property type="term" value="C:plasma membrane"/>
    <property type="evidence" value="ECO:0007669"/>
    <property type="project" value="UniProtKB-SubCell"/>
</dbReference>
<name>A0A5D4SS12_9BACI</name>
<evidence type="ECO:0000313" key="12">
    <source>
        <dbReference type="Proteomes" id="UP000323732"/>
    </source>
</evidence>
<proteinExistence type="inferred from homology"/>
<evidence type="ECO:0000256" key="6">
    <source>
        <dbReference type="ARBA" id="ARBA00022989"/>
    </source>
</evidence>
<evidence type="ECO:0000256" key="7">
    <source>
        <dbReference type="ARBA" id="ARBA00023136"/>
    </source>
</evidence>
<evidence type="ECO:0000313" key="10">
    <source>
        <dbReference type="EMBL" id="TYS66157.1"/>
    </source>
</evidence>
<accession>A0A5D4SS12</accession>
<protein>
    <submittedName>
        <fullName evidence="10">Rod shape-determining protein MreD</fullName>
    </submittedName>
</protein>
<comment type="similarity">
    <text evidence="2">Belongs to the MreD family.</text>
</comment>
<feature type="transmembrane region" description="Helical" evidence="8">
    <location>
        <begin position="140"/>
        <end position="158"/>
    </location>
</feature>
<evidence type="ECO:0000256" key="5">
    <source>
        <dbReference type="ARBA" id="ARBA00022960"/>
    </source>
</evidence>
<dbReference type="RefSeq" id="WP_009796094.1">
    <property type="nucleotide sequence ID" value="NZ_CP160000.1"/>
</dbReference>
<comment type="subcellular location">
    <subcellularLocation>
        <location evidence="1">Cell membrane</location>
        <topology evidence="1">Multi-pass membrane protein</topology>
    </subcellularLocation>
</comment>
<evidence type="ECO:0000256" key="3">
    <source>
        <dbReference type="ARBA" id="ARBA00022475"/>
    </source>
</evidence>
<keyword evidence="4 8" id="KW-0812">Transmembrane</keyword>
<evidence type="ECO:0000256" key="2">
    <source>
        <dbReference type="ARBA" id="ARBA00007776"/>
    </source>
</evidence>
<dbReference type="Proteomes" id="UP000322139">
    <property type="component" value="Unassembled WGS sequence"/>
</dbReference>
<dbReference type="Proteomes" id="UP000323732">
    <property type="component" value="Unassembled WGS sequence"/>
</dbReference>
<dbReference type="NCBIfam" id="TIGR03426">
    <property type="entry name" value="shape_MreD"/>
    <property type="match status" value="1"/>
</dbReference>
<evidence type="ECO:0000313" key="11">
    <source>
        <dbReference type="Proteomes" id="UP000322139"/>
    </source>
</evidence>
<dbReference type="Pfam" id="PF04093">
    <property type="entry name" value="MreD"/>
    <property type="match status" value="1"/>
</dbReference>
<comment type="caution">
    <text evidence="10">The sequence shown here is derived from an EMBL/GenBank/DDBJ whole genome shotgun (WGS) entry which is preliminary data.</text>
</comment>
<dbReference type="InterPro" id="IPR007227">
    <property type="entry name" value="Cell_shape_determining_MreD"/>
</dbReference>
<keyword evidence="7 8" id="KW-0472">Membrane</keyword>
<evidence type="ECO:0000256" key="8">
    <source>
        <dbReference type="SAM" id="Phobius"/>
    </source>
</evidence>
<dbReference type="EMBL" id="VTER01000002">
    <property type="protein sequence ID" value="TYS51287.1"/>
    <property type="molecule type" value="Genomic_DNA"/>
</dbReference>
<dbReference type="AlphaFoldDB" id="A0A5D4SS12"/>
<sequence length="174" mass="20236">MKRFLLPLLVLFFFVLDSVFVQLLSAELYNSKRIMVPHFLAVIIIFLTIYGSKKHGIIYGLIFGLLFDIVYTDIIGIYLFMLPLLAYIASKIIRILHTNLAVVALITLFELALLELGVYEMNFLIHRTNMEFSVFLQQRLLPTLVLNLAFIVVVSFPFKKFFEKFARELDEYGQ</sequence>
<dbReference type="EMBL" id="VTES01000001">
    <property type="protein sequence ID" value="TYS66157.1"/>
    <property type="molecule type" value="Genomic_DNA"/>
</dbReference>
<reference evidence="11 12" key="1">
    <citation type="submission" date="2019-08" db="EMBL/GenBank/DDBJ databases">
        <title>Bacillus genomes from the desert of Cuatro Cienegas, Coahuila.</title>
        <authorList>
            <person name="Olmedo-Alvarez G."/>
        </authorList>
    </citation>
    <scope>NUCLEOTIDE SEQUENCE [LARGE SCALE GENOMIC DNA]</scope>
    <source>
        <strain evidence="10 12">CH37_1T</strain>
        <strain evidence="9 11">CH446_14T</strain>
    </source>
</reference>
<feature type="transmembrane region" description="Helical" evidence="8">
    <location>
        <begin position="58"/>
        <end position="80"/>
    </location>
</feature>
<evidence type="ECO:0000313" key="9">
    <source>
        <dbReference type="EMBL" id="TYS51287.1"/>
    </source>
</evidence>
<dbReference type="GO" id="GO:0008360">
    <property type="term" value="P:regulation of cell shape"/>
    <property type="evidence" value="ECO:0007669"/>
    <property type="project" value="UniProtKB-KW"/>
</dbReference>
<gene>
    <name evidence="10" type="primary">mreD</name>
    <name evidence="10" type="ORF">FZD47_01325</name>
    <name evidence="9" type="ORF">FZD51_04450</name>
</gene>
<feature type="transmembrane region" description="Helical" evidence="8">
    <location>
        <begin position="100"/>
        <end position="119"/>
    </location>
</feature>